<dbReference type="RefSeq" id="WP_018439184.1">
    <property type="nucleotide sequence ID" value="NZ_KB890165.1"/>
</dbReference>
<feature type="transmembrane region" description="Helical" evidence="1">
    <location>
        <begin position="123"/>
        <end position="144"/>
    </location>
</feature>
<dbReference type="AlphaFoldDB" id="A0A2N7XAP3"/>
<name>A0A2N7XAP3_9BURK</name>
<dbReference type="EMBL" id="PNYC01000001">
    <property type="protein sequence ID" value="PMS38808.1"/>
    <property type="molecule type" value="Genomic_DNA"/>
</dbReference>
<evidence type="ECO:0000256" key="1">
    <source>
        <dbReference type="SAM" id="Phobius"/>
    </source>
</evidence>
<dbReference type="InterPro" id="IPR018688">
    <property type="entry name" value="PpoB2-like"/>
</dbReference>
<dbReference type="STRING" id="863227.GCA_000373005_00672"/>
<feature type="transmembrane region" description="Helical" evidence="1">
    <location>
        <begin position="38"/>
        <end position="59"/>
    </location>
</feature>
<reference evidence="2 3" key="1">
    <citation type="submission" date="2018-01" db="EMBL/GenBank/DDBJ databases">
        <title>Whole genome analyses suggest that Burkholderia sensu lato contains two further novel genera in the rhizoxinica-symbiotica group Mycetohabitans gen. nov., and Trinickia gen. nov.: implications for the evolution of diazotrophy and nodulation in the Burkholderiaceae.</title>
        <authorList>
            <person name="Estrada-de los Santos P."/>
            <person name="Palmer M."/>
            <person name="Chavez-Ramirez B."/>
            <person name="Beukes C."/>
            <person name="Steenkamp E.T."/>
            <person name="Hirsch A.M."/>
            <person name="Manyaka P."/>
            <person name="Maluk M."/>
            <person name="Lafos M."/>
            <person name="Crook M."/>
            <person name="Gross E."/>
            <person name="Simon M.F."/>
            <person name="Bueno dos Reis Junior F."/>
            <person name="Poole P.S."/>
            <person name="Venter S.N."/>
            <person name="James E.K."/>
        </authorList>
    </citation>
    <scope>NUCLEOTIDE SEQUENCE [LARGE SCALE GENOMIC DNA]</scope>
    <source>
        <strain evidence="2 3">JPY 581</strain>
    </source>
</reference>
<gene>
    <name evidence="2" type="ORF">C0Z20_02930</name>
</gene>
<accession>A0A2N7XAP3</accession>
<dbReference type="Proteomes" id="UP000235777">
    <property type="component" value="Unassembled WGS sequence"/>
</dbReference>
<evidence type="ECO:0000313" key="2">
    <source>
        <dbReference type="EMBL" id="PMS38808.1"/>
    </source>
</evidence>
<proteinExistence type="predicted"/>
<keyword evidence="3" id="KW-1185">Reference proteome</keyword>
<sequence length="146" mass="15540">MTSTKRVEAAFKMSMMEDHPAERAIPRPMASEFASQRALFGTSALLFVIGAAITVVWSASMSSMDGMPMAGGWSMSMTWMRMRYCSLGLTAVLLAVGIIDLRMMTVVTVAITGERLAPDGERIARAIGAVVVVVGLGLIMHAGLQG</sequence>
<feature type="transmembrane region" description="Helical" evidence="1">
    <location>
        <begin position="84"/>
        <end position="111"/>
    </location>
</feature>
<protein>
    <submittedName>
        <fullName evidence="2">Uncharacterized protein</fullName>
    </submittedName>
</protein>
<keyword evidence="1" id="KW-0812">Transmembrane</keyword>
<evidence type="ECO:0000313" key="3">
    <source>
        <dbReference type="Proteomes" id="UP000235777"/>
    </source>
</evidence>
<keyword evidence="1" id="KW-0472">Membrane</keyword>
<organism evidence="2 3">
    <name type="scientific">Trinickia symbiotica</name>
    <dbReference type="NCBI Taxonomy" id="863227"/>
    <lineage>
        <taxon>Bacteria</taxon>
        <taxon>Pseudomonadati</taxon>
        <taxon>Pseudomonadota</taxon>
        <taxon>Betaproteobacteria</taxon>
        <taxon>Burkholderiales</taxon>
        <taxon>Burkholderiaceae</taxon>
        <taxon>Trinickia</taxon>
    </lineage>
</organism>
<keyword evidence="1" id="KW-1133">Transmembrane helix</keyword>
<comment type="caution">
    <text evidence="2">The sequence shown here is derived from an EMBL/GenBank/DDBJ whole genome shotgun (WGS) entry which is preliminary data.</text>
</comment>
<dbReference type="Pfam" id="PF09948">
    <property type="entry name" value="PpoB2"/>
    <property type="match status" value="1"/>
</dbReference>